<evidence type="ECO:0000259" key="6">
    <source>
        <dbReference type="SMART" id="SM00199"/>
    </source>
</evidence>
<dbReference type="FunFam" id="2.40.50.40:FF:000002">
    <property type="entry name" value="C-C motif chemokine"/>
    <property type="match status" value="1"/>
</dbReference>
<protein>
    <submittedName>
        <fullName evidence="7">Chemokine (C-C motif) ligand 36, duplicate 1</fullName>
    </submittedName>
</protein>
<proteinExistence type="inferred from homology"/>
<keyword evidence="8" id="KW-1185">Reference proteome</keyword>
<evidence type="ECO:0000256" key="5">
    <source>
        <dbReference type="ARBA" id="ARBA00022729"/>
    </source>
</evidence>
<keyword evidence="4" id="KW-0964">Secreted</keyword>
<evidence type="ECO:0000256" key="1">
    <source>
        <dbReference type="ARBA" id="ARBA00004613"/>
    </source>
</evidence>
<dbReference type="GO" id="GO:0006955">
    <property type="term" value="P:immune response"/>
    <property type="evidence" value="ECO:0007669"/>
    <property type="project" value="InterPro"/>
</dbReference>
<comment type="similarity">
    <text evidence="2">Belongs to the intercrine beta (chemokine CC) family.</text>
</comment>
<dbReference type="Ensembl" id="ENSPNAT00000085545.1">
    <property type="protein sequence ID" value="ENSPNAP00000058511.1"/>
    <property type="gene ID" value="ENSPNAG00000032966.1"/>
</dbReference>
<reference evidence="7 8" key="1">
    <citation type="submission" date="2020-10" db="EMBL/GenBank/DDBJ databases">
        <title>Pygocentrus nattereri (red-bellied piranha) genome, fPygNat1, primary haplotype.</title>
        <authorList>
            <person name="Myers G."/>
            <person name="Meyer A."/>
            <person name="Karagic N."/>
            <person name="Pippel M."/>
            <person name="Winkler S."/>
            <person name="Tracey A."/>
            <person name="Wood J."/>
            <person name="Formenti G."/>
            <person name="Howe K."/>
            <person name="Fedrigo O."/>
            <person name="Jarvis E.D."/>
        </authorList>
    </citation>
    <scope>NUCLEOTIDE SEQUENCE [LARGE SCALE GENOMIC DNA]</scope>
</reference>
<keyword evidence="3" id="KW-0202">Cytokine</keyword>
<organism evidence="7 8">
    <name type="scientific">Pygocentrus nattereri</name>
    <name type="common">Red-bellied piranha</name>
    <dbReference type="NCBI Taxonomy" id="42514"/>
    <lineage>
        <taxon>Eukaryota</taxon>
        <taxon>Metazoa</taxon>
        <taxon>Chordata</taxon>
        <taxon>Craniata</taxon>
        <taxon>Vertebrata</taxon>
        <taxon>Euteleostomi</taxon>
        <taxon>Actinopterygii</taxon>
        <taxon>Neopterygii</taxon>
        <taxon>Teleostei</taxon>
        <taxon>Ostariophysi</taxon>
        <taxon>Characiformes</taxon>
        <taxon>Characoidei</taxon>
        <taxon>Pygocentrus</taxon>
    </lineage>
</organism>
<dbReference type="SMART" id="SM00199">
    <property type="entry name" value="SCY"/>
    <property type="match status" value="1"/>
</dbReference>
<evidence type="ECO:0000256" key="4">
    <source>
        <dbReference type="ARBA" id="ARBA00022525"/>
    </source>
</evidence>
<comment type="subcellular location">
    <subcellularLocation>
        <location evidence="1">Secreted</location>
    </subcellularLocation>
</comment>
<dbReference type="Proteomes" id="UP001501920">
    <property type="component" value="Chromosome 2"/>
</dbReference>
<reference evidence="7" key="2">
    <citation type="submission" date="2025-08" db="UniProtKB">
        <authorList>
            <consortium name="Ensembl"/>
        </authorList>
    </citation>
    <scope>IDENTIFICATION</scope>
</reference>
<dbReference type="CDD" id="cd00272">
    <property type="entry name" value="Chemokine_CC"/>
    <property type="match status" value="1"/>
</dbReference>
<dbReference type="PANTHER" id="PTHR12015:SF183">
    <property type="entry name" value="C-C MOTIF CHEMOKINE 3"/>
    <property type="match status" value="1"/>
</dbReference>
<dbReference type="InterPro" id="IPR001811">
    <property type="entry name" value="Chemokine_IL8-like_dom"/>
</dbReference>
<dbReference type="GeneTree" id="ENSGT01120000272318"/>
<dbReference type="PANTHER" id="PTHR12015">
    <property type="entry name" value="SMALL INDUCIBLE CYTOKINE A"/>
    <property type="match status" value="1"/>
</dbReference>
<dbReference type="Pfam" id="PF00048">
    <property type="entry name" value="IL8"/>
    <property type="match status" value="1"/>
</dbReference>
<accession>A0AAR2K8V0</accession>
<dbReference type="GO" id="GO:0005615">
    <property type="term" value="C:extracellular space"/>
    <property type="evidence" value="ECO:0007669"/>
    <property type="project" value="UniProtKB-KW"/>
</dbReference>
<dbReference type="Gene3D" id="2.40.50.40">
    <property type="match status" value="1"/>
</dbReference>
<sequence>ITSSYFTIITSIYDSLHYFLTVVKPPKECCFSFYPRPIPVTAITEYKEMSHHCTRAGVVFTTKKGHRVCMDPSFWWVKRAMDIIDRRAVES</sequence>
<feature type="domain" description="Chemokine interleukin-8-like" evidence="6">
    <location>
        <begin position="26"/>
        <end position="84"/>
    </location>
</feature>
<evidence type="ECO:0000256" key="2">
    <source>
        <dbReference type="ARBA" id="ARBA00010868"/>
    </source>
</evidence>
<evidence type="ECO:0000256" key="3">
    <source>
        <dbReference type="ARBA" id="ARBA00022514"/>
    </source>
</evidence>
<name>A0AAR2K8V0_PYGNA</name>
<dbReference type="SUPFAM" id="SSF54117">
    <property type="entry name" value="Interleukin 8-like chemokines"/>
    <property type="match status" value="1"/>
</dbReference>
<dbReference type="InterPro" id="IPR036048">
    <property type="entry name" value="Interleukin_8-like_sf"/>
</dbReference>
<keyword evidence="5" id="KW-0732">Signal</keyword>
<evidence type="ECO:0000313" key="7">
    <source>
        <dbReference type="Ensembl" id="ENSPNAP00000058511.1"/>
    </source>
</evidence>
<dbReference type="AlphaFoldDB" id="A0AAR2K8V0"/>
<evidence type="ECO:0000313" key="8">
    <source>
        <dbReference type="Proteomes" id="UP001501920"/>
    </source>
</evidence>
<reference evidence="7" key="3">
    <citation type="submission" date="2025-09" db="UniProtKB">
        <authorList>
            <consortium name="Ensembl"/>
        </authorList>
    </citation>
    <scope>IDENTIFICATION</scope>
</reference>
<dbReference type="GO" id="GO:0008009">
    <property type="term" value="F:chemokine activity"/>
    <property type="evidence" value="ECO:0007669"/>
    <property type="project" value="InterPro"/>
</dbReference>
<dbReference type="InterPro" id="IPR039809">
    <property type="entry name" value="Chemokine_b/g/d"/>
</dbReference>